<name>A0ABS5J3V6_9BACT</name>
<comment type="caution">
    <text evidence="4">The sequence shown here is derived from an EMBL/GenBank/DDBJ whole genome shotgun (WGS) entry which is preliminary data.</text>
</comment>
<evidence type="ECO:0000313" key="4">
    <source>
        <dbReference type="EMBL" id="MBS0029835.1"/>
    </source>
</evidence>
<sequence>MKHAILPVIILFFFACKPAPPKSYYTGLYSIKTYDSSRNFDKKFRPVKIDLFYPAAKITHTVPLSYGDILDMAALRLDYSLPKDSCHLESSYIAGAIAEEFKLDSAARIFHYNTQVYDAPLPAKDKRKYPVIIYAAGMNGSSWENIILFQQLVQQGYIVAAISSVGLYPGYMTAAEDLEEQVKDILFTKQQLSQIPLADTSHIGLLSWSMGGSAITKAAMQSGDFKCLLSFDGTEIHRYGSEAEWDSMYNKMTRNGYTQPESIKVPYCYLSSEHPPKVDSIYDVQQHSSAAPKYFIKIKNARHEDFSSMIAVAEHVQPTLGDLDKGRSAVIGSITSRFFDEYLKGISATGFGKHLDSLLTHDPDKYSREY</sequence>
<evidence type="ECO:0000256" key="1">
    <source>
        <dbReference type="ARBA" id="ARBA00022801"/>
    </source>
</evidence>
<dbReference type="Proteomes" id="UP000676386">
    <property type="component" value="Unassembled WGS sequence"/>
</dbReference>
<keyword evidence="2" id="KW-0442">Lipid degradation</keyword>
<dbReference type="PANTHER" id="PTHR10272:SF14">
    <property type="entry name" value="PAF ACETYLHYDROLASE FAMILY PROTEIN"/>
    <property type="match status" value="1"/>
</dbReference>
<evidence type="ECO:0000256" key="2">
    <source>
        <dbReference type="ARBA" id="ARBA00022963"/>
    </source>
</evidence>
<keyword evidence="1" id="KW-0378">Hydrolase</keyword>
<dbReference type="EMBL" id="JAGTXB010000011">
    <property type="protein sequence ID" value="MBS0029835.1"/>
    <property type="molecule type" value="Genomic_DNA"/>
</dbReference>
<evidence type="ECO:0000313" key="5">
    <source>
        <dbReference type="Proteomes" id="UP000676386"/>
    </source>
</evidence>
<keyword evidence="3" id="KW-0443">Lipid metabolism</keyword>
<dbReference type="Gene3D" id="3.40.50.1820">
    <property type="entry name" value="alpha/beta hydrolase"/>
    <property type="match status" value="2"/>
</dbReference>
<dbReference type="RefSeq" id="WP_211974928.1">
    <property type="nucleotide sequence ID" value="NZ_CBFHAM010000096.1"/>
</dbReference>
<dbReference type="PANTHER" id="PTHR10272">
    <property type="entry name" value="PLATELET-ACTIVATING FACTOR ACETYLHYDROLASE"/>
    <property type="match status" value="1"/>
</dbReference>
<proteinExistence type="predicted"/>
<accession>A0ABS5J3V6</accession>
<protein>
    <recommendedName>
        <fullName evidence="6">Dienelactone hydrolase</fullName>
    </recommendedName>
</protein>
<dbReference type="InterPro" id="IPR029058">
    <property type="entry name" value="AB_hydrolase_fold"/>
</dbReference>
<gene>
    <name evidence="4" type="ORF">KE626_21105</name>
</gene>
<keyword evidence="5" id="KW-1185">Reference proteome</keyword>
<dbReference type="PROSITE" id="PS51257">
    <property type="entry name" value="PROKAR_LIPOPROTEIN"/>
    <property type="match status" value="1"/>
</dbReference>
<evidence type="ECO:0008006" key="6">
    <source>
        <dbReference type="Google" id="ProtNLM"/>
    </source>
</evidence>
<reference evidence="4 5" key="1">
    <citation type="submission" date="2021-04" db="EMBL/GenBank/DDBJ databases">
        <title>Chitinophaga sp. nov., isolated from the rhizosphere soil.</title>
        <authorList>
            <person name="He S."/>
        </authorList>
    </citation>
    <scope>NUCLEOTIDE SEQUENCE [LARGE SCALE GENOMIC DNA]</scope>
    <source>
        <strain evidence="4 5">2R12</strain>
    </source>
</reference>
<dbReference type="SUPFAM" id="SSF53474">
    <property type="entry name" value="alpha/beta-Hydrolases"/>
    <property type="match status" value="1"/>
</dbReference>
<organism evidence="4 5">
    <name type="scientific">Chitinophaga hostae</name>
    <dbReference type="NCBI Taxonomy" id="2831022"/>
    <lineage>
        <taxon>Bacteria</taxon>
        <taxon>Pseudomonadati</taxon>
        <taxon>Bacteroidota</taxon>
        <taxon>Chitinophagia</taxon>
        <taxon>Chitinophagales</taxon>
        <taxon>Chitinophagaceae</taxon>
        <taxon>Chitinophaga</taxon>
    </lineage>
</organism>
<evidence type="ECO:0000256" key="3">
    <source>
        <dbReference type="ARBA" id="ARBA00023098"/>
    </source>
</evidence>